<evidence type="ECO:0000256" key="5">
    <source>
        <dbReference type="ARBA" id="ARBA00022692"/>
    </source>
</evidence>
<sequence length="339" mass="35394">MPRRRYLSIILLLFIVLCFTALYGVAAGAVTIPLREIVGAMSVLFSHEQKDTNFTILFYLRLPRVLLAMAVGASLSVAGAGFQGFFRNPLADPYVIGASSGAALGAALAIVLSLPSAGPVSSISLCAFLGALMATFLAFGLSRFAGDPPPSVALLLAGTALSAFFSALLSLVLVLKDKDMHRVYYWLLGGLGMSSWTELVTMVPIMILGAGLVYLASRPLDILIQGDDVAHSLGIDVRRLRFLVATGASLAAAAAVASAGIIGFVGLIAPHAMRIIVGPSHRRLLPAAALGGALLVLVADIVARRIAAPLELPIGIITSIIGAPFFILLLFKRGRHLGS</sequence>
<dbReference type="GO" id="GO:0022857">
    <property type="term" value="F:transmembrane transporter activity"/>
    <property type="evidence" value="ECO:0007669"/>
    <property type="project" value="InterPro"/>
</dbReference>
<evidence type="ECO:0000313" key="10">
    <source>
        <dbReference type="Proteomes" id="UP000000503"/>
    </source>
</evidence>
<dbReference type="KEGG" id="scd:Spica_1207"/>
<comment type="subcellular location">
    <subcellularLocation>
        <location evidence="1">Cell membrane</location>
        <topology evidence="1">Multi-pass membrane protein</topology>
    </subcellularLocation>
</comment>
<dbReference type="PANTHER" id="PTHR30472">
    <property type="entry name" value="FERRIC ENTEROBACTIN TRANSPORT SYSTEM PERMEASE PROTEIN"/>
    <property type="match status" value="1"/>
</dbReference>
<feature type="transmembrane region" description="Helical" evidence="8">
    <location>
        <begin position="195"/>
        <end position="216"/>
    </location>
</feature>
<dbReference type="Gene3D" id="1.10.3470.10">
    <property type="entry name" value="ABC transporter involved in vitamin B12 uptake, BtuC"/>
    <property type="match status" value="1"/>
</dbReference>
<organism evidence="9 10">
    <name type="scientific">Gracilinema caldarium (strain ATCC 51460 / DSM 7334 / H1)</name>
    <name type="common">Treponema caldarium</name>
    <dbReference type="NCBI Taxonomy" id="744872"/>
    <lineage>
        <taxon>Bacteria</taxon>
        <taxon>Pseudomonadati</taxon>
        <taxon>Spirochaetota</taxon>
        <taxon>Spirochaetia</taxon>
        <taxon>Spirochaetales</taxon>
        <taxon>Breznakiellaceae</taxon>
        <taxon>Gracilinema</taxon>
    </lineage>
</organism>
<dbReference type="STRING" id="744872.Spica_1207"/>
<comment type="similarity">
    <text evidence="2">Belongs to the binding-protein-dependent transport system permease family. FecCD subfamily.</text>
</comment>
<evidence type="ECO:0000256" key="1">
    <source>
        <dbReference type="ARBA" id="ARBA00004651"/>
    </source>
</evidence>
<keyword evidence="4" id="KW-1003">Cell membrane</keyword>
<feature type="transmembrane region" description="Helical" evidence="8">
    <location>
        <begin position="65"/>
        <end position="82"/>
    </location>
</feature>
<proteinExistence type="inferred from homology"/>
<reference evidence="10" key="1">
    <citation type="journal article" date="2013" name="Stand. Genomic Sci.">
        <title>Genome sequence of the thermophilic fresh-water bacterium Spirochaeta caldaria type strain (H1(T)), reclassification of Spirochaeta caldaria, Spirochaeta stenostrepta, and Spirochaeta zuelzerae in the genus Treponema as Treponema caldaria comb. nov., Treponema stenostrepta comb. nov., and Treponema zuelzerae comb. nov., and emendation of the genus Treponema.</title>
        <authorList>
            <person name="Abt B."/>
            <person name="Goker M."/>
            <person name="Scheuner C."/>
            <person name="Han C."/>
            <person name="Lu M."/>
            <person name="Misra M."/>
            <person name="Lapidus A."/>
            <person name="Nolan M."/>
            <person name="Lucas S."/>
            <person name="Hammon N."/>
            <person name="Deshpande S."/>
            <person name="Cheng J.F."/>
            <person name="Tapia R."/>
            <person name="Goodwin L.A."/>
            <person name="Pitluck S."/>
            <person name="Liolios K."/>
            <person name="Pagani I."/>
            <person name="Ivanova N."/>
            <person name="Mavromatis K."/>
            <person name="Mikhailova N."/>
            <person name="Huntemann M."/>
            <person name="Pati A."/>
            <person name="Chen A."/>
            <person name="Palaniappan K."/>
            <person name="Land M."/>
            <person name="Hauser L."/>
            <person name="Jeffries C.D."/>
            <person name="Rohde M."/>
            <person name="Spring S."/>
            <person name="Gronow S."/>
            <person name="Detter J.C."/>
            <person name="Bristow J."/>
            <person name="Eisen J.A."/>
            <person name="Markowitz V."/>
            <person name="Hugenholtz P."/>
            <person name="Kyrpides N.C."/>
            <person name="Woyke T."/>
            <person name="Klenk H.P."/>
        </authorList>
    </citation>
    <scope>NUCLEOTIDE SEQUENCE</scope>
    <source>
        <strain evidence="10">ATCC 51460 / DSM 7334 / H1</strain>
    </source>
</reference>
<dbReference type="SUPFAM" id="SSF81345">
    <property type="entry name" value="ABC transporter involved in vitamin B12 uptake, BtuC"/>
    <property type="match status" value="1"/>
</dbReference>
<dbReference type="OrthoDB" id="9792889at2"/>
<dbReference type="InterPro" id="IPR037294">
    <property type="entry name" value="ABC_BtuC-like"/>
</dbReference>
<feature type="transmembrane region" description="Helical" evidence="8">
    <location>
        <begin position="153"/>
        <end position="175"/>
    </location>
</feature>
<dbReference type="InterPro" id="IPR000522">
    <property type="entry name" value="ABC_transptr_permease_BtuC"/>
</dbReference>
<dbReference type="CDD" id="cd06550">
    <property type="entry name" value="TM_ABC_iron-siderophores_like"/>
    <property type="match status" value="1"/>
</dbReference>
<feature type="transmembrane region" description="Helical" evidence="8">
    <location>
        <begin position="120"/>
        <end position="141"/>
    </location>
</feature>
<dbReference type="Pfam" id="PF01032">
    <property type="entry name" value="FecCD"/>
    <property type="match status" value="1"/>
</dbReference>
<feature type="transmembrane region" description="Helical" evidence="8">
    <location>
        <begin position="284"/>
        <end position="303"/>
    </location>
</feature>
<dbReference type="GO" id="GO:0005886">
    <property type="term" value="C:plasma membrane"/>
    <property type="evidence" value="ECO:0007669"/>
    <property type="project" value="UniProtKB-SubCell"/>
</dbReference>
<keyword evidence="3" id="KW-0813">Transport</keyword>
<keyword evidence="6 8" id="KW-1133">Transmembrane helix</keyword>
<dbReference type="eggNOG" id="COG0609">
    <property type="taxonomic scope" value="Bacteria"/>
</dbReference>
<keyword evidence="7 8" id="KW-0472">Membrane</keyword>
<dbReference type="Proteomes" id="UP000000503">
    <property type="component" value="Chromosome"/>
</dbReference>
<protein>
    <submittedName>
        <fullName evidence="9">ABC-type transporter, integral membrane subunit</fullName>
    </submittedName>
</protein>
<name>F8F0K9_GRAC1</name>
<dbReference type="HOGENOM" id="CLU_013016_0_3_12"/>
<feature type="transmembrane region" description="Helical" evidence="8">
    <location>
        <begin position="94"/>
        <end position="114"/>
    </location>
</feature>
<keyword evidence="5 8" id="KW-0812">Transmembrane</keyword>
<dbReference type="PANTHER" id="PTHR30472:SF25">
    <property type="entry name" value="ABC TRANSPORTER PERMEASE PROTEIN MJ0876-RELATED"/>
    <property type="match status" value="1"/>
</dbReference>
<dbReference type="RefSeq" id="WP_013968664.1">
    <property type="nucleotide sequence ID" value="NC_015732.1"/>
</dbReference>
<evidence type="ECO:0000256" key="4">
    <source>
        <dbReference type="ARBA" id="ARBA00022475"/>
    </source>
</evidence>
<accession>F8F0K9</accession>
<evidence type="ECO:0000256" key="8">
    <source>
        <dbReference type="SAM" id="Phobius"/>
    </source>
</evidence>
<keyword evidence="10" id="KW-1185">Reference proteome</keyword>
<evidence type="ECO:0000256" key="2">
    <source>
        <dbReference type="ARBA" id="ARBA00007935"/>
    </source>
</evidence>
<dbReference type="EMBL" id="CP002868">
    <property type="protein sequence ID" value="AEJ19353.1"/>
    <property type="molecule type" value="Genomic_DNA"/>
</dbReference>
<evidence type="ECO:0000256" key="6">
    <source>
        <dbReference type="ARBA" id="ARBA00022989"/>
    </source>
</evidence>
<evidence type="ECO:0000256" key="7">
    <source>
        <dbReference type="ARBA" id="ARBA00023136"/>
    </source>
</evidence>
<gene>
    <name evidence="9" type="ordered locus">Spica_1207</name>
</gene>
<dbReference type="FunFam" id="1.10.3470.10:FF:000001">
    <property type="entry name" value="Vitamin B12 ABC transporter permease BtuC"/>
    <property type="match status" value="1"/>
</dbReference>
<dbReference type="AlphaFoldDB" id="F8F0K9"/>
<evidence type="ECO:0000313" key="9">
    <source>
        <dbReference type="EMBL" id="AEJ19353.1"/>
    </source>
</evidence>
<feature type="transmembrane region" description="Helical" evidence="8">
    <location>
        <begin position="310"/>
        <end position="331"/>
    </location>
</feature>
<evidence type="ECO:0000256" key="3">
    <source>
        <dbReference type="ARBA" id="ARBA00022448"/>
    </source>
</evidence>
<feature type="transmembrane region" description="Helical" evidence="8">
    <location>
        <begin position="242"/>
        <end position="269"/>
    </location>
</feature>